<keyword evidence="2" id="KW-0732">Signal</keyword>
<sequence length="80" mass="8498">MKLLTYFAIIIGLVKFANQVPITTTTRPSNRPPLTTRPSSSTVTSDSNTPPLTTRTSSSTVTSDSNTPPLTTRPSSSTVT</sequence>
<feature type="compositionally biased region" description="Polar residues" evidence="1">
    <location>
        <begin position="23"/>
        <end position="46"/>
    </location>
</feature>
<keyword evidence="4" id="KW-1185">Reference proteome</keyword>
<gene>
    <name evidence="3" type="ORF">BpHYR1_000899</name>
</gene>
<evidence type="ECO:0000313" key="3">
    <source>
        <dbReference type="EMBL" id="RNA34430.1"/>
    </source>
</evidence>
<evidence type="ECO:0000256" key="2">
    <source>
        <dbReference type="SAM" id="SignalP"/>
    </source>
</evidence>
<feature type="region of interest" description="Disordered" evidence="1">
    <location>
        <begin position="23"/>
        <end position="80"/>
    </location>
</feature>
<comment type="caution">
    <text evidence="3">The sequence shown here is derived from an EMBL/GenBank/DDBJ whole genome shotgun (WGS) entry which is preliminary data.</text>
</comment>
<evidence type="ECO:0000313" key="4">
    <source>
        <dbReference type="Proteomes" id="UP000276133"/>
    </source>
</evidence>
<organism evidence="3 4">
    <name type="scientific">Brachionus plicatilis</name>
    <name type="common">Marine rotifer</name>
    <name type="synonym">Brachionus muelleri</name>
    <dbReference type="NCBI Taxonomy" id="10195"/>
    <lineage>
        <taxon>Eukaryota</taxon>
        <taxon>Metazoa</taxon>
        <taxon>Spiralia</taxon>
        <taxon>Gnathifera</taxon>
        <taxon>Rotifera</taxon>
        <taxon>Eurotatoria</taxon>
        <taxon>Monogononta</taxon>
        <taxon>Pseudotrocha</taxon>
        <taxon>Ploima</taxon>
        <taxon>Brachionidae</taxon>
        <taxon>Brachionus</taxon>
    </lineage>
</organism>
<proteinExistence type="predicted"/>
<dbReference type="Proteomes" id="UP000276133">
    <property type="component" value="Unassembled WGS sequence"/>
</dbReference>
<accession>A0A3M7SFU4</accession>
<evidence type="ECO:0000256" key="1">
    <source>
        <dbReference type="SAM" id="MobiDB-lite"/>
    </source>
</evidence>
<protein>
    <submittedName>
        <fullName evidence="3">Uncharacterized protein</fullName>
    </submittedName>
</protein>
<feature type="non-terminal residue" evidence="3">
    <location>
        <position position="80"/>
    </location>
</feature>
<feature type="chain" id="PRO_5018304202" evidence="2">
    <location>
        <begin position="20"/>
        <end position="80"/>
    </location>
</feature>
<dbReference type="EMBL" id="REGN01001483">
    <property type="protein sequence ID" value="RNA34430.1"/>
    <property type="molecule type" value="Genomic_DNA"/>
</dbReference>
<reference evidence="3 4" key="1">
    <citation type="journal article" date="2018" name="Sci. Rep.">
        <title>Genomic signatures of local adaptation to the degree of environmental predictability in rotifers.</title>
        <authorList>
            <person name="Franch-Gras L."/>
            <person name="Hahn C."/>
            <person name="Garcia-Roger E.M."/>
            <person name="Carmona M.J."/>
            <person name="Serra M."/>
            <person name="Gomez A."/>
        </authorList>
    </citation>
    <scope>NUCLEOTIDE SEQUENCE [LARGE SCALE GENOMIC DNA]</scope>
    <source>
        <strain evidence="3">HYR1</strain>
    </source>
</reference>
<feature type="signal peptide" evidence="2">
    <location>
        <begin position="1"/>
        <end position="19"/>
    </location>
</feature>
<name>A0A3M7SFU4_BRAPC</name>
<dbReference type="AlphaFoldDB" id="A0A3M7SFU4"/>
<feature type="compositionally biased region" description="Low complexity" evidence="1">
    <location>
        <begin position="47"/>
        <end position="80"/>
    </location>
</feature>